<dbReference type="AlphaFoldDB" id="A0AAW1PAX0"/>
<dbReference type="InterPro" id="IPR019479">
    <property type="entry name" value="Peroxiredoxin_C"/>
</dbReference>
<dbReference type="EMBL" id="JALJOR010000015">
    <property type="protein sequence ID" value="KAK9805490.1"/>
    <property type="molecule type" value="Genomic_DNA"/>
</dbReference>
<organism evidence="11 12">
    <name type="scientific">[Myrmecia] bisecta</name>
    <dbReference type="NCBI Taxonomy" id="41462"/>
    <lineage>
        <taxon>Eukaryota</taxon>
        <taxon>Viridiplantae</taxon>
        <taxon>Chlorophyta</taxon>
        <taxon>core chlorophytes</taxon>
        <taxon>Trebouxiophyceae</taxon>
        <taxon>Trebouxiales</taxon>
        <taxon>Trebouxiaceae</taxon>
        <taxon>Myrmecia</taxon>
    </lineage>
</organism>
<evidence type="ECO:0000256" key="4">
    <source>
        <dbReference type="ARBA" id="ARBA00023284"/>
    </source>
</evidence>
<dbReference type="PROSITE" id="PS51352">
    <property type="entry name" value="THIOREDOXIN_2"/>
    <property type="match status" value="1"/>
</dbReference>
<dbReference type="PANTHER" id="PTHR43503:SF12">
    <property type="entry name" value="PEROXIREDOXIN"/>
    <property type="match status" value="1"/>
</dbReference>
<dbReference type="InterPro" id="IPR045020">
    <property type="entry name" value="PRX_1cys"/>
</dbReference>
<dbReference type="InterPro" id="IPR000866">
    <property type="entry name" value="AhpC/TSA"/>
</dbReference>
<dbReference type="InterPro" id="IPR024706">
    <property type="entry name" value="Peroxiredoxin_AhpC-typ"/>
</dbReference>
<evidence type="ECO:0000313" key="12">
    <source>
        <dbReference type="Proteomes" id="UP001489004"/>
    </source>
</evidence>
<keyword evidence="2 7" id="KW-0049">Antioxidant</keyword>
<dbReference type="Pfam" id="PF00578">
    <property type="entry name" value="AhpC-TSA"/>
    <property type="match status" value="1"/>
</dbReference>
<feature type="region of interest" description="Disordered" evidence="9">
    <location>
        <begin position="217"/>
        <end position="237"/>
    </location>
</feature>
<protein>
    <recommendedName>
        <fullName evidence="7">Peroxiredoxin</fullName>
        <ecNumber evidence="7">1.11.1.24</ecNumber>
    </recommendedName>
</protein>
<dbReference type="Gene3D" id="3.40.30.10">
    <property type="entry name" value="Glutaredoxin"/>
    <property type="match status" value="1"/>
</dbReference>
<evidence type="ECO:0000256" key="8">
    <source>
        <dbReference type="PIRSR" id="PIRSR000239-1"/>
    </source>
</evidence>
<evidence type="ECO:0000256" key="3">
    <source>
        <dbReference type="ARBA" id="ARBA00023002"/>
    </source>
</evidence>
<evidence type="ECO:0000256" key="1">
    <source>
        <dbReference type="ARBA" id="ARBA00022559"/>
    </source>
</evidence>
<dbReference type="FunFam" id="3.30.1020.10:FF:000001">
    <property type="entry name" value="1-Cys peroxiredoxin"/>
    <property type="match status" value="1"/>
</dbReference>
<proteinExistence type="inferred from homology"/>
<dbReference type="Gene3D" id="3.30.1020.10">
    <property type="entry name" value="Antioxidant, Horf6, Chain A, domain2"/>
    <property type="match status" value="1"/>
</dbReference>
<feature type="domain" description="Thioredoxin" evidence="10">
    <location>
        <begin position="4"/>
        <end position="167"/>
    </location>
</feature>
<evidence type="ECO:0000256" key="2">
    <source>
        <dbReference type="ARBA" id="ARBA00022862"/>
    </source>
</evidence>
<evidence type="ECO:0000313" key="11">
    <source>
        <dbReference type="EMBL" id="KAK9805490.1"/>
    </source>
</evidence>
<accession>A0AAW1PAX0</accession>
<dbReference type="Pfam" id="PF10417">
    <property type="entry name" value="1-cysPrx_C"/>
    <property type="match status" value="1"/>
</dbReference>
<comment type="caution">
    <text evidence="11">The sequence shown here is derived from an EMBL/GenBank/DDBJ whole genome shotgun (WGS) entry which is preliminary data.</text>
</comment>
<comment type="function">
    <text evidence="7">Thiol-specific peroxidase that catalyzes the reduction of hydrogen peroxide and organic hydroperoxides to water and alcohols, respectively.</text>
</comment>
<comment type="similarity">
    <text evidence="5">Belongs to the peroxiredoxin family. Prx6 subfamily.</text>
</comment>
<comment type="catalytic activity">
    <reaction evidence="6 7">
        <text>a hydroperoxide + [thioredoxin]-dithiol = an alcohol + [thioredoxin]-disulfide + H2O</text>
        <dbReference type="Rhea" id="RHEA:62620"/>
        <dbReference type="Rhea" id="RHEA-COMP:10698"/>
        <dbReference type="Rhea" id="RHEA-COMP:10700"/>
        <dbReference type="ChEBI" id="CHEBI:15377"/>
        <dbReference type="ChEBI" id="CHEBI:29950"/>
        <dbReference type="ChEBI" id="CHEBI:30879"/>
        <dbReference type="ChEBI" id="CHEBI:35924"/>
        <dbReference type="ChEBI" id="CHEBI:50058"/>
        <dbReference type="EC" id="1.11.1.24"/>
    </reaction>
</comment>
<evidence type="ECO:0000256" key="9">
    <source>
        <dbReference type="SAM" id="MobiDB-lite"/>
    </source>
</evidence>
<dbReference type="GO" id="GO:0005739">
    <property type="term" value="C:mitochondrion"/>
    <property type="evidence" value="ECO:0007669"/>
    <property type="project" value="TreeGrafter"/>
</dbReference>
<name>A0AAW1PAX0_9CHLO</name>
<keyword evidence="12" id="KW-1185">Reference proteome</keyword>
<dbReference type="InterPro" id="IPR036249">
    <property type="entry name" value="Thioredoxin-like_sf"/>
</dbReference>
<gene>
    <name evidence="11" type="ORF">WJX72_001219</name>
</gene>
<evidence type="ECO:0000256" key="5">
    <source>
        <dbReference type="ARBA" id="ARBA00025719"/>
    </source>
</evidence>
<dbReference type="EC" id="1.11.1.24" evidence="7"/>
<sequence length="237" mass="25470">MGPPNLGDTVPNFKAESTQGPLEWHKYIDGSWAVLFSHPADYTPVCTTELGTVAKYAQKFKDRGVKLAALSCNDTASHKGWITDIEATKFSDGAKVDYPIIADESRNIATTWGMIDPDEKSATGLPMTARAVFVIGPDKKLKLSILYPATTGRNFDEILRVIDSLQLTAKHSVATPANWHHGEKCMVVPTLSDEDAKAKLGGFDLVGVPSGKRYIRLTNDPSSKAPAAGSAGGARLL</sequence>
<dbReference type="GO" id="GO:0140824">
    <property type="term" value="F:thioredoxin-dependent peroxiredoxin activity"/>
    <property type="evidence" value="ECO:0007669"/>
    <property type="project" value="UniProtKB-EC"/>
</dbReference>
<dbReference type="Proteomes" id="UP001489004">
    <property type="component" value="Unassembled WGS sequence"/>
</dbReference>
<evidence type="ECO:0000256" key="7">
    <source>
        <dbReference type="PIRNR" id="PIRNR000239"/>
    </source>
</evidence>
<dbReference type="CDD" id="cd03016">
    <property type="entry name" value="PRX_1cys"/>
    <property type="match status" value="1"/>
</dbReference>
<keyword evidence="1 7" id="KW-0575">Peroxidase</keyword>
<evidence type="ECO:0000256" key="6">
    <source>
        <dbReference type="ARBA" id="ARBA00049091"/>
    </source>
</evidence>
<reference evidence="11 12" key="1">
    <citation type="journal article" date="2024" name="Nat. Commun.">
        <title>Phylogenomics reveals the evolutionary origins of lichenization in chlorophyte algae.</title>
        <authorList>
            <person name="Puginier C."/>
            <person name="Libourel C."/>
            <person name="Otte J."/>
            <person name="Skaloud P."/>
            <person name="Haon M."/>
            <person name="Grisel S."/>
            <person name="Petersen M."/>
            <person name="Berrin J.G."/>
            <person name="Delaux P.M."/>
            <person name="Dal Grande F."/>
            <person name="Keller J."/>
        </authorList>
    </citation>
    <scope>NUCLEOTIDE SEQUENCE [LARGE SCALE GENOMIC DNA]</scope>
    <source>
        <strain evidence="11 12">SAG 2043</strain>
    </source>
</reference>
<dbReference type="GO" id="GO:0005829">
    <property type="term" value="C:cytosol"/>
    <property type="evidence" value="ECO:0007669"/>
    <property type="project" value="TreeGrafter"/>
</dbReference>
<keyword evidence="4 7" id="KW-0676">Redox-active center</keyword>
<dbReference type="GO" id="GO:0045454">
    <property type="term" value="P:cell redox homeostasis"/>
    <property type="evidence" value="ECO:0007669"/>
    <property type="project" value="TreeGrafter"/>
</dbReference>
<dbReference type="SUPFAM" id="SSF52833">
    <property type="entry name" value="Thioredoxin-like"/>
    <property type="match status" value="1"/>
</dbReference>
<dbReference type="PIRSF" id="PIRSF000239">
    <property type="entry name" value="AHPC"/>
    <property type="match status" value="1"/>
</dbReference>
<dbReference type="PANTHER" id="PTHR43503">
    <property type="entry name" value="MCG48959-RELATED"/>
    <property type="match status" value="1"/>
</dbReference>
<dbReference type="InterPro" id="IPR013766">
    <property type="entry name" value="Thioredoxin_domain"/>
</dbReference>
<evidence type="ECO:0000259" key="10">
    <source>
        <dbReference type="PROSITE" id="PS51352"/>
    </source>
</evidence>
<dbReference type="FunFam" id="3.40.30.10:FF:000011">
    <property type="entry name" value="Peroxiredoxin PRX1"/>
    <property type="match status" value="1"/>
</dbReference>
<feature type="active site" description="Cysteine sulfenic acid (-SOH) intermediate; for peroxidase activity" evidence="8">
    <location>
        <position position="46"/>
    </location>
</feature>
<keyword evidence="3 7" id="KW-0560">Oxidoreductase</keyword>